<evidence type="ECO:0000256" key="2">
    <source>
        <dbReference type="ARBA" id="ARBA00022475"/>
    </source>
</evidence>
<dbReference type="Proteomes" id="UP000054144">
    <property type="component" value="Unassembled WGS sequence"/>
</dbReference>
<evidence type="ECO:0000256" key="1">
    <source>
        <dbReference type="ARBA" id="ARBA00004651"/>
    </source>
</evidence>
<name>A0A0D7A2X5_9AGAR</name>
<dbReference type="GO" id="GO:0005886">
    <property type="term" value="C:plasma membrane"/>
    <property type="evidence" value="ECO:0007669"/>
    <property type="project" value="UniProtKB-SubCell"/>
</dbReference>
<feature type="domain" description="DUF202" evidence="7">
    <location>
        <begin position="26"/>
        <end position="108"/>
    </location>
</feature>
<reference evidence="8 9" key="1">
    <citation type="journal article" date="2015" name="Fungal Genet. Biol.">
        <title>Evolution of novel wood decay mechanisms in Agaricales revealed by the genome sequences of Fistulina hepatica and Cylindrobasidium torrendii.</title>
        <authorList>
            <person name="Floudas D."/>
            <person name="Held B.W."/>
            <person name="Riley R."/>
            <person name="Nagy L.G."/>
            <person name="Koehler G."/>
            <person name="Ransdell A.S."/>
            <person name="Younus H."/>
            <person name="Chow J."/>
            <person name="Chiniquy J."/>
            <person name="Lipzen A."/>
            <person name="Tritt A."/>
            <person name="Sun H."/>
            <person name="Haridas S."/>
            <person name="LaButti K."/>
            <person name="Ohm R.A."/>
            <person name="Kues U."/>
            <person name="Blanchette R.A."/>
            <person name="Grigoriev I.V."/>
            <person name="Minto R.E."/>
            <person name="Hibbett D.S."/>
        </authorList>
    </citation>
    <scope>NUCLEOTIDE SEQUENCE [LARGE SCALE GENOMIC DNA]</scope>
    <source>
        <strain evidence="8 9">ATCC 64428</strain>
    </source>
</reference>
<protein>
    <recommendedName>
        <fullName evidence="7">DUF202 domain-containing protein</fullName>
    </recommendedName>
</protein>
<feature type="transmembrane region" description="Helical" evidence="6">
    <location>
        <begin position="121"/>
        <end position="142"/>
    </location>
</feature>
<keyword evidence="9" id="KW-1185">Reference proteome</keyword>
<keyword evidence="3 6" id="KW-0812">Transmembrane</keyword>
<dbReference type="PANTHER" id="PTHR34187:SF2">
    <property type="entry name" value="DUF202 DOMAIN-CONTAINING PROTEIN"/>
    <property type="match status" value="1"/>
</dbReference>
<feature type="transmembrane region" description="Helical" evidence="6">
    <location>
        <begin position="80"/>
        <end position="101"/>
    </location>
</feature>
<dbReference type="InterPro" id="IPR003807">
    <property type="entry name" value="DUF202"/>
</dbReference>
<evidence type="ECO:0000256" key="4">
    <source>
        <dbReference type="ARBA" id="ARBA00022989"/>
    </source>
</evidence>
<comment type="subcellular location">
    <subcellularLocation>
        <location evidence="1">Cell membrane</location>
        <topology evidence="1">Multi-pass membrane protein</topology>
    </subcellularLocation>
</comment>
<sequence length="144" mass="15599">MPPRKLTLSQRLDPRLVLENSGSVARDHLASERTFLAYVRTSLVIASTGVGLVQLFTIAANSTTTSNMVFIPTSKRLQTYARPLGATIIAFSLIILVAGVIRYFTIQKALLTGMFPAARMFIFALTLILTVIIAIVFGVLIAGT</sequence>
<evidence type="ECO:0000259" key="7">
    <source>
        <dbReference type="Pfam" id="PF02656"/>
    </source>
</evidence>
<keyword evidence="4 6" id="KW-1133">Transmembrane helix</keyword>
<organism evidence="8 9">
    <name type="scientific">Fistulina hepatica ATCC 64428</name>
    <dbReference type="NCBI Taxonomy" id="1128425"/>
    <lineage>
        <taxon>Eukaryota</taxon>
        <taxon>Fungi</taxon>
        <taxon>Dikarya</taxon>
        <taxon>Basidiomycota</taxon>
        <taxon>Agaricomycotina</taxon>
        <taxon>Agaricomycetes</taxon>
        <taxon>Agaricomycetidae</taxon>
        <taxon>Agaricales</taxon>
        <taxon>Fistulinaceae</taxon>
        <taxon>Fistulina</taxon>
    </lineage>
</organism>
<keyword evidence="2" id="KW-1003">Cell membrane</keyword>
<dbReference type="InterPro" id="IPR052053">
    <property type="entry name" value="IM_YidH-like"/>
</dbReference>
<gene>
    <name evidence="8" type="ORF">FISHEDRAFT_50133</name>
</gene>
<proteinExistence type="predicted"/>
<dbReference type="PANTHER" id="PTHR34187">
    <property type="entry name" value="FGR18P"/>
    <property type="match status" value="1"/>
</dbReference>
<evidence type="ECO:0000256" key="5">
    <source>
        <dbReference type="ARBA" id="ARBA00023136"/>
    </source>
</evidence>
<keyword evidence="5 6" id="KW-0472">Membrane</keyword>
<feature type="transmembrane region" description="Helical" evidence="6">
    <location>
        <begin position="35"/>
        <end position="60"/>
    </location>
</feature>
<evidence type="ECO:0000256" key="6">
    <source>
        <dbReference type="SAM" id="Phobius"/>
    </source>
</evidence>
<dbReference type="Pfam" id="PF02656">
    <property type="entry name" value="DUF202"/>
    <property type="match status" value="1"/>
</dbReference>
<dbReference type="OrthoDB" id="199599at2759"/>
<dbReference type="AlphaFoldDB" id="A0A0D7A2X5"/>
<evidence type="ECO:0000313" key="9">
    <source>
        <dbReference type="Proteomes" id="UP000054144"/>
    </source>
</evidence>
<dbReference type="EMBL" id="KN882062">
    <property type="protein sequence ID" value="KIY45085.1"/>
    <property type="molecule type" value="Genomic_DNA"/>
</dbReference>
<accession>A0A0D7A2X5</accession>
<evidence type="ECO:0000313" key="8">
    <source>
        <dbReference type="EMBL" id="KIY45085.1"/>
    </source>
</evidence>
<evidence type="ECO:0000256" key="3">
    <source>
        <dbReference type="ARBA" id="ARBA00022692"/>
    </source>
</evidence>